<protein>
    <submittedName>
        <fullName evidence="1">Uncharacterized protein</fullName>
    </submittedName>
</protein>
<gene>
    <name evidence="1" type="ORF">LCGC14_3025610</name>
</gene>
<feature type="non-terminal residue" evidence="1">
    <location>
        <position position="1"/>
    </location>
</feature>
<dbReference type="AlphaFoldDB" id="A0A0F8Z1J3"/>
<accession>A0A0F8Z1J3</accession>
<sequence length="36" mass="4060">ADMELITGVDMSKKSLPKTLADEIEKKKQNRLKENG</sequence>
<name>A0A0F8Z1J3_9ZZZZ</name>
<comment type="caution">
    <text evidence="1">The sequence shown here is derived from an EMBL/GenBank/DDBJ whole genome shotgun (WGS) entry which is preliminary data.</text>
</comment>
<reference evidence="1" key="1">
    <citation type="journal article" date="2015" name="Nature">
        <title>Complex archaea that bridge the gap between prokaryotes and eukaryotes.</title>
        <authorList>
            <person name="Spang A."/>
            <person name="Saw J.H."/>
            <person name="Jorgensen S.L."/>
            <person name="Zaremba-Niedzwiedzka K."/>
            <person name="Martijn J."/>
            <person name="Lind A.E."/>
            <person name="van Eijk R."/>
            <person name="Schleper C."/>
            <person name="Guy L."/>
            <person name="Ettema T.J."/>
        </authorList>
    </citation>
    <scope>NUCLEOTIDE SEQUENCE</scope>
</reference>
<proteinExistence type="predicted"/>
<dbReference type="EMBL" id="LAZR01063031">
    <property type="protein sequence ID" value="KKK60314.1"/>
    <property type="molecule type" value="Genomic_DNA"/>
</dbReference>
<organism evidence="1">
    <name type="scientific">marine sediment metagenome</name>
    <dbReference type="NCBI Taxonomy" id="412755"/>
    <lineage>
        <taxon>unclassified sequences</taxon>
        <taxon>metagenomes</taxon>
        <taxon>ecological metagenomes</taxon>
    </lineage>
</organism>
<evidence type="ECO:0000313" key="1">
    <source>
        <dbReference type="EMBL" id="KKK60314.1"/>
    </source>
</evidence>